<reference evidence="1 2" key="1">
    <citation type="journal article" date="2016" name="Biochim. Biophys. Acta">
        <title>Characterization of red-shifted phycobilisomes isolated from the chlorophyll f-containing cyanobacterium Halomicronema hongdechloris.</title>
        <authorList>
            <person name="Li Y."/>
            <person name="Lin Y."/>
            <person name="Garvey C.J."/>
            <person name="Birch D."/>
            <person name="Corkery R.W."/>
            <person name="Loughlin P.C."/>
            <person name="Scheer H."/>
            <person name="Willows R.D."/>
            <person name="Chen M."/>
        </authorList>
    </citation>
    <scope>NUCLEOTIDE SEQUENCE [LARGE SCALE GENOMIC DNA]</scope>
    <source>
        <strain evidence="1 2">C2206</strain>
    </source>
</reference>
<protein>
    <submittedName>
        <fullName evidence="1">Uncharacterized protein</fullName>
    </submittedName>
</protein>
<dbReference type="AlphaFoldDB" id="A0A1Z3HVH0"/>
<gene>
    <name evidence="1" type="ORF">XM38_052400</name>
</gene>
<dbReference type="Proteomes" id="UP000191901">
    <property type="component" value="Chromosome"/>
</dbReference>
<accession>A0A1Z3HVH0</accession>
<keyword evidence="2" id="KW-1185">Reference proteome</keyword>
<name>A0A1Z3HVH0_9CYAN</name>
<evidence type="ECO:0000313" key="1">
    <source>
        <dbReference type="EMBL" id="ASC74265.1"/>
    </source>
</evidence>
<sequence>MTLSTSQIQTDTWVKATWEEFAAAMDDPQYEKSRGYFDNGYMRIEMAPLGSRTCATKHTDFSSHQSLWDAS</sequence>
<proteinExistence type="predicted"/>
<evidence type="ECO:0000313" key="2">
    <source>
        <dbReference type="Proteomes" id="UP000191901"/>
    </source>
</evidence>
<dbReference type="KEGG" id="hhg:XM38_052400"/>
<dbReference type="EMBL" id="CP021983">
    <property type="protein sequence ID" value="ASC74265.1"/>
    <property type="molecule type" value="Genomic_DNA"/>
</dbReference>
<organism evidence="1 2">
    <name type="scientific">Halomicronema hongdechloris C2206</name>
    <dbReference type="NCBI Taxonomy" id="1641165"/>
    <lineage>
        <taxon>Bacteria</taxon>
        <taxon>Bacillati</taxon>
        <taxon>Cyanobacteriota</taxon>
        <taxon>Cyanophyceae</taxon>
        <taxon>Nodosilineales</taxon>
        <taxon>Nodosilineaceae</taxon>
        <taxon>Halomicronema</taxon>
    </lineage>
</organism>